<evidence type="ECO:0000313" key="7">
    <source>
        <dbReference type="EMBL" id="KRW98679.1"/>
    </source>
</evidence>
<accession>A0A0V0Q9F8</accession>
<dbReference type="PANTHER" id="PTHR42904">
    <property type="entry name" value="NUDIX HYDROLASE, NUDC SUBFAMILY"/>
    <property type="match status" value="1"/>
</dbReference>
<keyword evidence="3 7" id="KW-0378">Hydrolase</keyword>
<dbReference type="EMBL" id="LDAU01000232">
    <property type="protein sequence ID" value="KRW98679.1"/>
    <property type="molecule type" value="Genomic_DNA"/>
</dbReference>
<evidence type="ECO:0000256" key="4">
    <source>
        <dbReference type="ARBA" id="ARBA00022842"/>
    </source>
</evidence>
<dbReference type="InterPro" id="IPR020084">
    <property type="entry name" value="NUDIX_hydrolase_CS"/>
</dbReference>
<keyword evidence="8" id="KW-1185">Reference proteome</keyword>
<dbReference type="AlphaFoldDB" id="A0A0V0Q9F8"/>
<feature type="domain" description="Nudix hydrolase" evidence="6">
    <location>
        <begin position="181"/>
        <end position="337"/>
    </location>
</feature>
<evidence type="ECO:0000313" key="8">
    <source>
        <dbReference type="Proteomes" id="UP000054937"/>
    </source>
</evidence>
<dbReference type="PROSITE" id="PS00893">
    <property type="entry name" value="NUDIX_BOX"/>
    <property type="match status" value="1"/>
</dbReference>
<dbReference type="OrthoDB" id="447842at2759"/>
<evidence type="ECO:0000256" key="2">
    <source>
        <dbReference type="ARBA" id="ARBA00022723"/>
    </source>
</evidence>
<dbReference type="PROSITE" id="PS51462">
    <property type="entry name" value="NUDIX"/>
    <property type="match status" value="1"/>
</dbReference>
<dbReference type="GO" id="GO:0006742">
    <property type="term" value="P:NADP+ catabolic process"/>
    <property type="evidence" value="ECO:0007669"/>
    <property type="project" value="TreeGrafter"/>
</dbReference>
<evidence type="ECO:0000259" key="6">
    <source>
        <dbReference type="PROSITE" id="PS51462"/>
    </source>
</evidence>
<dbReference type="InterPro" id="IPR015797">
    <property type="entry name" value="NUDIX_hydrolase-like_dom_sf"/>
</dbReference>
<dbReference type="PRINTS" id="PR00502">
    <property type="entry name" value="NUDIXFAMILY"/>
</dbReference>
<keyword evidence="4" id="KW-0460">Magnesium</keyword>
<name>A0A0V0Q9F8_PSEPJ</name>
<dbReference type="GO" id="GO:0005829">
    <property type="term" value="C:cytosol"/>
    <property type="evidence" value="ECO:0007669"/>
    <property type="project" value="TreeGrafter"/>
</dbReference>
<dbReference type="InParanoid" id="A0A0V0Q9F8"/>
<dbReference type="InterPro" id="IPR020476">
    <property type="entry name" value="Nudix_hydrolase"/>
</dbReference>
<dbReference type="Gene3D" id="3.90.79.10">
    <property type="entry name" value="Nucleoside Triphosphate Pyrophosphohydrolase"/>
    <property type="match status" value="1"/>
</dbReference>
<reference evidence="7 8" key="1">
    <citation type="journal article" date="2015" name="Sci. Rep.">
        <title>Genome of the facultative scuticociliatosis pathogen Pseudocohnilembus persalinus provides insight into its virulence through horizontal gene transfer.</title>
        <authorList>
            <person name="Xiong J."/>
            <person name="Wang G."/>
            <person name="Cheng J."/>
            <person name="Tian M."/>
            <person name="Pan X."/>
            <person name="Warren A."/>
            <person name="Jiang C."/>
            <person name="Yuan D."/>
            <person name="Miao W."/>
        </authorList>
    </citation>
    <scope>NUCLEOTIDE SEQUENCE [LARGE SCALE GENOMIC DNA]</scope>
    <source>
        <strain evidence="7">36N120E</strain>
    </source>
</reference>
<evidence type="ECO:0000256" key="1">
    <source>
        <dbReference type="ARBA" id="ARBA00001946"/>
    </source>
</evidence>
<feature type="region of interest" description="Disordered" evidence="5">
    <location>
        <begin position="1"/>
        <end position="20"/>
    </location>
</feature>
<dbReference type="SUPFAM" id="SSF55811">
    <property type="entry name" value="Nudix"/>
    <property type="match status" value="1"/>
</dbReference>
<feature type="compositionally biased region" description="Low complexity" evidence="5">
    <location>
        <begin position="60"/>
        <end position="84"/>
    </location>
</feature>
<gene>
    <name evidence="7" type="ORF">PPERSA_00267</name>
</gene>
<comment type="cofactor">
    <cofactor evidence="1">
        <name>Mg(2+)</name>
        <dbReference type="ChEBI" id="CHEBI:18420"/>
    </cofactor>
</comment>
<evidence type="ECO:0000256" key="5">
    <source>
        <dbReference type="SAM" id="MobiDB-lite"/>
    </source>
</evidence>
<dbReference type="Proteomes" id="UP000054937">
    <property type="component" value="Unassembled WGS sequence"/>
</dbReference>
<dbReference type="GO" id="GO:0035529">
    <property type="term" value="F:NADH pyrophosphatase activity"/>
    <property type="evidence" value="ECO:0007669"/>
    <property type="project" value="TreeGrafter"/>
</dbReference>
<dbReference type="GO" id="GO:0046872">
    <property type="term" value="F:metal ion binding"/>
    <property type="evidence" value="ECO:0007669"/>
    <property type="project" value="UniProtKB-KW"/>
</dbReference>
<feature type="compositionally biased region" description="Polar residues" evidence="5">
    <location>
        <begin position="50"/>
        <end position="59"/>
    </location>
</feature>
<proteinExistence type="predicted"/>
<protein>
    <submittedName>
        <fullName evidence="7">NUDIX hydrolase domain protein</fullName>
    </submittedName>
</protein>
<feature type="compositionally biased region" description="Basic residues" evidence="5">
    <location>
        <begin position="1"/>
        <end position="11"/>
    </location>
</feature>
<dbReference type="GO" id="GO:0019677">
    <property type="term" value="P:NAD+ catabolic process"/>
    <property type="evidence" value="ECO:0007669"/>
    <property type="project" value="TreeGrafter"/>
</dbReference>
<keyword evidence="2" id="KW-0479">Metal-binding</keyword>
<dbReference type="GO" id="GO:0005777">
    <property type="term" value="C:peroxisome"/>
    <property type="evidence" value="ECO:0007669"/>
    <property type="project" value="TreeGrafter"/>
</dbReference>
<dbReference type="PANTHER" id="PTHR42904:SF1">
    <property type="entry name" value="NUCLEOSIDE DIPHOSPHATE-LINKED MOIETY X MOTIF 17"/>
    <property type="match status" value="1"/>
</dbReference>
<dbReference type="InterPro" id="IPR050241">
    <property type="entry name" value="NAD-cap_RNA_hydrolase_NudC"/>
</dbReference>
<organism evidence="7 8">
    <name type="scientific">Pseudocohnilembus persalinus</name>
    <name type="common">Ciliate</name>
    <dbReference type="NCBI Taxonomy" id="266149"/>
    <lineage>
        <taxon>Eukaryota</taxon>
        <taxon>Sar</taxon>
        <taxon>Alveolata</taxon>
        <taxon>Ciliophora</taxon>
        <taxon>Intramacronucleata</taxon>
        <taxon>Oligohymenophorea</taxon>
        <taxon>Scuticociliatia</taxon>
        <taxon>Philasterida</taxon>
        <taxon>Pseudocohnilembidae</taxon>
        <taxon>Pseudocohnilembus</taxon>
    </lineage>
</organism>
<dbReference type="Pfam" id="PF00293">
    <property type="entry name" value="NUDIX"/>
    <property type="match status" value="1"/>
</dbReference>
<dbReference type="OMA" id="AWIPLEL"/>
<dbReference type="InterPro" id="IPR000086">
    <property type="entry name" value="NUDIX_hydrolase_dom"/>
</dbReference>
<sequence>MESKRNKKQKPKPTQQQNLPLIYFQKEETPHKLGHCLVHKFERFHKKKNPQSINPQDQIQSHNQSQSQNQSQNQNQNQSLNQSQNQSLNQNLNTYNINQKSSKYFPKFVPKVSVIFDKMKAECRIFDPQVQEQEQINQKQNKNVEIYKNLPFLHADACPALALQLQVRNGQYTLDMPQDKFVKLAACVFVIDKNNKILLTKRASNLRTFPNCWVAPGGRVDENESLEYAVKRELFEETGINLINERMQNFIPQSSYSFQAICLYESISPQNLTLGHPQNQNIVLFFALKVQEKAESHKLSLKLQSSEVEQATWVPHNTMSQFHLKTLTGKFNEKEFSHIQIPSITTILDQKLPQEIPINVVLGRYPNLFDEGLGEAHEKAYQALLKEGVYGNEYKPFFQYLENLEKEIEQQAIDLEA</sequence>
<comment type="caution">
    <text evidence="7">The sequence shown here is derived from an EMBL/GenBank/DDBJ whole genome shotgun (WGS) entry which is preliminary data.</text>
</comment>
<feature type="region of interest" description="Disordered" evidence="5">
    <location>
        <begin position="48"/>
        <end position="84"/>
    </location>
</feature>
<evidence type="ECO:0000256" key="3">
    <source>
        <dbReference type="ARBA" id="ARBA00022801"/>
    </source>
</evidence>